<evidence type="ECO:0008006" key="3">
    <source>
        <dbReference type="Google" id="ProtNLM"/>
    </source>
</evidence>
<organism evidence="1 2">
    <name type="scientific">Pseudomonas chlororaphis</name>
    <dbReference type="NCBI Taxonomy" id="587753"/>
    <lineage>
        <taxon>Bacteria</taxon>
        <taxon>Pseudomonadati</taxon>
        <taxon>Pseudomonadota</taxon>
        <taxon>Gammaproteobacteria</taxon>
        <taxon>Pseudomonadales</taxon>
        <taxon>Pseudomonadaceae</taxon>
        <taxon>Pseudomonas</taxon>
    </lineage>
</organism>
<dbReference type="EMBL" id="MSCT01000020">
    <property type="protein sequence ID" value="OLF52206.1"/>
    <property type="molecule type" value="Genomic_DNA"/>
</dbReference>
<protein>
    <recommendedName>
        <fullName evidence="3">Lipoprotein</fullName>
    </recommendedName>
</protein>
<dbReference type="Proteomes" id="UP000185578">
    <property type="component" value="Unassembled WGS sequence"/>
</dbReference>
<dbReference type="RefSeq" id="WP_075121943.1">
    <property type="nucleotide sequence ID" value="NZ_MSCT01000020.1"/>
</dbReference>
<dbReference type="PROSITE" id="PS51257">
    <property type="entry name" value="PROKAR_LIPOPROTEIN"/>
    <property type="match status" value="1"/>
</dbReference>
<name>A0A1Q8EK85_9PSED</name>
<reference evidence="1 2" key="1">
    <citation type="submission" date="2016-12" db="EMBL/GenBank/DDBJ databases">
        <authorList>
            <person name="Song W.-J."/>
            <person name="Kurnit D.M."/>
        </authorList>
    </citation>
    <scope>NUCLEOTIDE SEQUENCE [LARGE SCALE GENOMIC DNA]</scope>
    <source>
        <strain evidence="1 2">PCL1601</strain>
    </source>
</reference>
<accession>A0A1Q8EK85</accession>
<sequence length="292" mass="31803">MKLKLLLSSLGLVFALGLSGCKETKNAVEARPQWLDLPALPILQNAVHNLADLLAPHKQPLIMEQLCALARGDIPQENVNAFIQQQGGTPRDIPPMGHPLSLLVNGDRQTQASACAAYLATTVLSPLGLSELMKEAPAIAAQEKNGQAKTASLEIDQAKLLEALPHKLAIAQTNADIFALIAAELQSRPGLTLEQYRQLSMQMFVRLAPAYLQRVKEHLPPRGTTYKVLRLDADQFIFISSTRTSFAYDFSGLKLQHHGITWFGEGKLLGKTYLLKVAYLPGNAAQLAGMPL</sequence>
<gene>
    <name evidence="1" type="ORF">BTN82_26155</name>
</gene>
<dbReference type="AlphaFoldDB" id="A0A1Q8EK85"/>
<dbReference type="OrthoDB" id="6895606at2"/>
<evidence type="ECO:0000313" key="2">
    <source>
        <dbReference type="Proteomes" id="UP000185578"/>
    </source>
</evidence>
<proteinExistence type="predicted"/>
<evidence type="ECO:0000313" key="1">
    <source>
        <dbReference type="EMBL" id="OLF52206.1"/>
    </source>
</evidence>
<comment type="caution">
    <text evidence="1">The sequence shown here is derived from an EMBL/GenBank/DDBJ whole genome shotgun (WGS) entry which is preliminary data.</text>
</comment>